<dbReference type="Proteomes" id="UP001281761">
    <property type="component" value="Unassembled WGS sequence"/>
</dbReference>
<feature type="compositionally biased region" description="Basic and acidic residues" evidence="5">
    <location>
        <begin position="304"/>
        <end position="321"/>
    </location>
</feature>
<comment type="similarity">
    <text evidence="1">Belongs to the polyadenylate-binding protein type-1 family.</text>
</comment>
<evidence type="ECO:0000313" key="9">
    <source>
        <dbReference type="Proteomes" id="UP001281761"/>
    </source>
</evidence>
<feature type="domain" description="RRM" evidence="6">
    <location>
        <begin position="1075"/>
        <end position="1152"/>
    </location>
</feature>
<sequence>MFVRQGHWWYQSITLHNPTTKEQELLRNTFSLFKEDSIQCLLDHLRGSEPIVTDENVGWFEDGFSEPFQPYFIPNRVHLQKCVMDCLLIIVQSTISEKCETMLVKVLSRIALARSHSIIPPELTPKFSLFICQFISSPVKLRLMRRTQQEHGLKWSLMEFLVDSCQPSQTPSEHSQIVLARPPPLLISAIDEINTRFSISDLSRYLSTPPDLTTDEDKDSPARTDLAFDVLFLSLLSIVSDEEFHKPARRLLARMFEMLEGELERLLLEREVRRGDLEMEWLGSGRTKEDTLSFAEGVWMLLGRRETEEERDDDTTKTDKDETNEEETEQESESVEYPRTVRNDTLPALSSAPTVFLHRVACLLISTLFSTASDCLPSNHQPTASTDTSHNDRDSTDTSASEPTNNKMNESHLFRICLKLTGWLHTTFETLTSNHVSTTSLRMDVESAVSLVFLLLPHAELDSQCFLVSLLRHLSRFIRMEPSVITPDLVRKVALFFARLGPSLPHQLVRSVEYGVKWMMSGSSPSQSGPYLEEAAELCRPILGDLVSRLESDVEGRREIAAQIWVIVSSNDYYLLRYSSPLAPLLSVLSDATDNDEAFFILRACTRTVAKASFDDTSLISVLLQHSSILLRFVKRMSRPQVVTEAWRLLLQLLVIVTRLFANPRDRETTFLNISKRIVTEFVKTVENALRIRGQTQKTVGKEAEFNVLLRFLGSSFVHFHNVFDIDFSALILSLIPTLTPLQFYQRHEDSLWLYRYPYPRTPLSSFKPPKPFRFIRTSPSFPSEQSVCRDVLRSTIAAVESIIRTPVNGNLPDLCERDRSVLLMCESIRNPFRVKMALECAIRLPRLLHNAVPFHRATLSQIEQGADQKLLSKMFDRASKIVSTVNLELLTTFPLYFCLSSHIDAGLIRWALTDGNRRDSLPPTNEEDSSPSEMGVSISENLQFAAMWMLNGMVEFPFSDPKKWGDNNIPFLWKMMLHSILLHPPFDPSIARTAIKLRVCLSEEGVEDAVTLNIHLAAVMVEALFHDEPDHLDTLKIAFEIEMRPDNMFKGQIVSVNLELMSSHSAEPAFEPHDSVIIGNLAEDVKKEDLEVFFAPIAVNVECSVFFDENKNSRGFGFAKFENEELAKKAVDEMNGKDLRGKQLKLSIARTKKERIAYKKKLMEQTKWRDLYIRNFPLTFTDEDFRALFEPYGKVTTCKLVRSEDGTSRGFGFCCFENKEDARECLLRLSETEIQGQRLQINYVQRDRMPTRPAQHHMGSSLEHRASQHPESTLPTGFDMNEYGEMADEEKEQYIHQFLFHKVVQRDIKRAGQITDFILSLGLQESFTLLQNDSGLARKIREAQMML</sequence>
<evidence type="ECO:0000256" key="5">
    <source>
        <dbReference type="SAM" id="MobiDB-lite"/>
    </source>
</evidence>
<dbReference type="Pfam" id="PF00076">
    <property type="entry name" value="RRM_1"/>
    <property type="match status" value="2"/>
</dbReference>
<dbReference type="Gene3D" id="1.10.1900.10">
    <property type="entry name" value="c-terminal domain of poly(a) binding protein"/>
    <property type="match status" value="1"/>
</dbReference>
<dbReference type="InterPro" id="IPR035979">
    <property type="entry name" value="RBD_domain_sf"/>
</dbReference>
<protein>
    <submittedName>
        <fullName evidence="8">Polyadenylate-binding protein</fullName>
    </submittedName>
</protein>
<feature type="compositionally biased region" description="Polar residues" evidence="5">
    <location>
        <begin position="397"/>
        <end position="406"/>
    </location>
</feature>
<proteinExistence type="inferred from homology"/>
<evidence type="ECO:0000256" key="3">
    <source>
        <dbReference type="ARBA" id="ARBA00022884"/>
    </source>
</evidence>
<keyword evidence="3 4" id="KW-0694">RNA-binding</keyword>
<evidence type="ECO:0000259" key="7">
    <source>
        <dbReference type="PROSITE" id="PS51309"/>
    </source>
</evidence>
<dbReference type="Pfam" id="PF00658">
    <property type="entry name" value="MLLE"/>
    <property type="match status" value="1"/>
</dbReference>
<evidence type="ECO:0000259" key="6">
    <source>
        <dbReference type="PROSITE" id="PS50102"/>
    </source>
</evidence>
<dbReference type="PROSITE" id="PS51309">
    <property type="entry name" value="PABC"/>
    <property type="match status" value="1"/>
</dbReference>
<dbReference type="SUPFAM" id="SSF63570">
    <property type="entry name" value="PABC (PABP) domain"/>
    <property type="match status" value="1"/>
</dbReference>
<feature type="compositionally biased region" description="Acidic residues" evidence="5">
    <location>
        <begin position="322"/>
        <end position="334"/>
    </location>
</feature>
<dbReference type="PROSITE" id="PS50102">
    <property type="entry name" value="RRM"/>
    <property type="match status" value="2"/>
</dbReference>
<comment type="caution">
    <text evidence="8">The sequence shown here is derived from an EMBL/GenBank/DDBJ whole genome shotgun (WGS) entry which is preliminary data.</text>
</comment>
<dbReference type="SUPFAM" id="SSF54928">
    <property type="entry name" value="RNA-binding domain, RBD"/>
    <property type="match status" value="2"/>
</dbReference>
<feature type="region of interest" description="Disordered" evidence="5">
    <location>
        <begin position="1252"/>
        <end position="1273"/>
    </location>
</feature>
<feature type="region of interest" description="Disordered" evidence="5">
    <location>
        <begin position="376"/>
        <end position="406"/>
    </location>
</feature>
<keyword evidence="9" id="KW-1185">Reference proteome</keyword>
<evidence type="ECO:0000256" key="4">
    <source>
        <dbReference type="PROSITE-ProRule" id="PRU00176"/>
    </source>
</evidence>
<dbReference type="InterPro" id="IPR000504">
    <property type="entry name" value="RRM_dom"/>
</dbReference>
<dbReference type="InterPro" id="IPR036053">
    <property type="entry name" value="PABP-dom"/>
</dbReference>
<reference evidence="8 9" key="1">
    <citation type="journal article" date="2022" name="bioRxiv">
        <title>Genomics of Preaxostyla Flagellates Illuminates Evolutionary Transitions and the Path Towards Mitochondrial Loss.</title>
        <authorList>
            <person name="Novak L.V.F."/>
            <person name="Treitli S.C."/>
            <person name="Pyrih J."/>
            <person name="Halakuc P."/>
            <person name="Pipaliya S.V."/>
            <person name="Vacek V."/>
            <person name="Brzon O."/>
            <person name="Soukal P."/>
            <person name="Eme L."/>
            <person name="Dacks J.B."/>
            <person name="Karnkowska A."/>
            <person name="Elias M."/>
            <person name="Hampl V."/>
        </authorList>
    </citation>
    <scope>NUCLEOTIDE SEQUENCE [LARGE SCALE GENOMIC DNA]</scope>
    <source>
        <strain evidence="8">NAU3</strain>
        <tissue evidence="8">Gut</tissue>
    </source>
</reference>
<dbReference type="Gene3D" id="3.30.70.330">
    <property type="match status" value="2"/>
</dbReference>
<dbReference type="PANTHER" id="PTHR24012">
    <property type="entry name" value="RNA BINDING PROTEIN"/>
    <property type="match status" value="1"/>
</dbReference>
<feature type="region of interest" description="Disordered" evidence="5">
    <location>
        <begin position="304"/>
        <end position="341"/>
    </location>
</feature>
<dbReference type="InterPro" id="IPR002004">
    <property type="entry name" value="PABP_HYD_C"/>
</dbReference>
<dbReference type="SMART" id="SM00360">
    <property type="entry name" value="RRM"/>
    <property type="match status" value="2"/>
</dbReference>
<dbReference type="EMBL" id="JARBJD010000122">
    <property type="protein sequence ID" value="KAK2951247.1"/>
    <property type="molecule type" value="Genomic_DNA"/>
</dbReference>
<feature type="compositionally biased region" description="Polar residues" evidence="5">
    <location>
        <begin position="376"/>
        <end position="388"/>
    </location>
</feature>
<keyword evidence="2" id="KW-0677">Repeat</keyword>
<name>A0ABQ9XFJ5_9EUKA</name>
<accession>A0ABQ9XFJ5</accession>
<feature type="domain" description="PABC" evidence="7">
    <location>
        <begin position="1276"/>
        <end position="1348"/>
    </location>
</feature>
<evidence type="ECO:0000256" key="2">
    <source>
        <dbReference type="ARBA" id="ARBA00022737"/>
    </source>
</evidence>
<evidence type="ECO:0000256" key="1">
    <source>
        <dbReference type="ARBA" id="ARBA00008557"/>
    </source>
</evidence>
<organism evidence="8 9">
    <name type="scientific">Blattamonas nauphoetae</name>
    <dbReference type="NCBI Taxonomy" id="2049346"/>
    <lineage>
        <taxon>Eukaryota</taxon>
        <taxon>Metamonada</taxon>
        <taxon>Preaxostyla</taxon>
        <taxon>Oxymonadida</taxon>
        <taxon>Blattamonas</taxon>
    </lineage>
</organism>
<dbReference type="InterPro" id="IPR012677">
    <property type="entry name" value="Nucleotide-bd_a/b_plait_sf"/>
</dbReference>
<feature type="domain" description="RRM" evidence="6">
    <location>
        <begin position="1170"/>
        <end position="1247"/>
    </location>
</feature>
<evidence type="ECO:0000313" key="8">
    <source>
        <dbReference type="EMBL" id="KAK2951247.1"/>
    </source>
</evidence>
<gene>
    <name evidence="8" type="ORF">BLNAU_13863</name>
</gene>